<name>A0A7W8ZNV1_9SPHI</name>
<reference evidence="2 3" key="1">
    <citation type="submission" date="2020-08" db="EMBL/GenBank/DDBJ databases">
        <title>Genomic Encyclopedia of Type Strains, Phase IV (KMG-V): Genome sequencing to study the core and pangenomes of soil and plant-associated prokaryotes.</title>
        <authorList>
            <person name="Whitman W."/>
        </authorList>
    </citation>
    <scope>NUCLEOTIDE SEQUENCE [LARGE SCALE GENOMIC DNA]</scope>
    <source>
        <strain evidence="2 3">S3M1</strain>
    </source>
</reference>
<accession>A0A7W8ZNV1</accession>
<dbReference type="PROSITE" id="PS51257">
    <property type="entry name" value="PROKAR_LIPOPROTEIN"/>
    <property type="match status" value="1"/>
</dbReference>
<feature type="chain" id="PRO_5031228205" description="DUF4397 domain-containing protein" evidence="1">
    <location>
        <begin position="24"/>
        <end position="286"/>
    </location>
</feature>
<organism evidence="2 3">
    <name type="scientific">Pedobacter cryoconitis</name>
    <dbReference type="NCBI Taxonomy" id="188932"/>
    <lineage>
        <taxon>Bacteria</taxon>
        <taxon>Pseudomonadati</taxon>
        <taxon>Bacteroidota</taxon>
        <taxon>Sphingobacteriia</taxon>
        <taxon>Sphingobacteriales</taxon>
        <taxon>Sphingobacteriaceae</taxon>
        <taxon>Pedobacter</taxon>
    </lineage>
</organism>
<comment type="caution">
    <text evidence="2">The sequence shown here is derived from an EMBL/GenBank/DDBJ whole genome shotgun (WGS) entry which is preliminary data.</text>
</comment>
<sequence>MKISKINISVLILAFLFSACNKANYLDIDAGNRPALSAKVKFVNARLSLTPVNFWDFTRKVTPALLTRNTASAYLETQFGKVQYNVTEGTNTSYKASYVFGGSANFVQETNTTSFSGPNGPIADFAHTLFTVKKRLSSTLNPNNIDSLILVYDDLTLPAAGKAKVRFANFSPDAPALDLTYNGGNSIFTGVSYGNFGDQVVISYTGGKSPATIPGLTWKTLGPFKEIDAGTNQSFQLKNSEGKTVIPVSGNALTGITLENGKIYTIFINGLVNGSPELTATVITHN</sequence>
<evidence type="ECO:0000313" key="3">
    <source>
        <dbReference type="Proteomes" id="UP000537204"/>
    </source>
</evidence>
<evidence type="ECO:0000256" key="1">
    <source>
        <dbReference type="SAM" id="SignalP"/>
    </source>
</evidence>
<feature type="signal peptide" evidence="1">
    <location>
        <begin position="1"/>
        <end position="23"/>
    </location>
</feature>
<dbReference type="EMBL" id="JACHCE010000005">
    <property type="protein sequence ID" value="MBB5637451.1"/>
    <property type="molecule type" value="Genomic_DNA"/>
</dbReference>
<gene>
    <name evidence="2" type="ORF">HDE68_003366</name>
</gene>
<keyword evidence="1" id="KW-0732">Signal</keyword>
<protein>
    <recommendedName>
        <fullName evidence="4">DUF4397 domain-containing protein</fullName>
    </recommendedName>
</protein>
<evidence type="ECO:0000313" key="2">
    <source>
        <dbReference type="EMBL" id="MBB5637451.1"/>
    </source>
</evidence>
<dbReference type="RefSeq" id="WP_183883328.1">
    <property type="nucleotide sequence ID" value="NZ_JACHCE010000005.1"/>
</dbReference>
<dbReference type="Proteomes" id="UP000537204">
    <property type="component" value="Unassembled WGS sequence"/>
</dbReference>
<proteinExistence type="predicted"/>
<evidence type="ECO:0008006" key="4">
    <source>
        <dbReference type="Google" id="ProtNLM"/>
    </source>
</evidence>
<dbReference type="AlphaFoldDB" id="A0A7W8ZNV1"/>